<organism evidence="12 13">
    <name type="scientific">Novosphingobium fluoreni</name>
    <dbReference type="NCBI Taxonomy" id="1391222"/>
    <lineage>
        <taxon>Bacteria</taxon>
        <taxon>Pseudomonadati</taxon>
        <taxon>Pseudomonadota</taxon>
        <taxon>Alphaproteobacteria</taxon>
        <taxon>Sphingomonadales</taxon>
        <taxon>Sphingomonadaceae</taxon>
        <taxon>Novosphingobium</taxon>
    </lineage>
</organism>
<comment type="subcellular location">
    <subcellularLocation>
        <location evidence="1">Cell membrane</location>
        <topology evidence="1">Multi-pass membrane protein</topology>
    </subcellularLocation>
    <subcellularLocation>
        <location evidence="9">Membrane</location>
        <topology evidence="9">Multi-pass membrane protein</topology>
    </subcellularLocation>
</comment>
<evidence type="ECO:0000256" key="9">
    <source>
        <dbReference type="RuleBase" id="RU004057"/>
    </source>
</evidence>
<dbReference type="InterPro" id="IPR050790">
    <property type="entry name" value="ExbB/TolQ_transport"/>
</dbReference>
<proteinExistence type="inferred from homology"/>
<keyword evidence="6 10" id="KW-1133">Transmembrane helix</keyword>
<keyword evidence="5 10" id="KW-0812">Transmembrane</keyword>
<dbReference type="InterPro" id="IPR014163">
    <property type="entry name" value="Tol-Pal_TolQ"/>
</dbReference>
<feature type="transmembrane region" description="Helical" evidence="10">
    <location>
        <begin position="142"/>
        <end position="163"/>
    </location>
</feature>
<dbReference type="EMBL" id="JACIDY010000003">
    <property type="protein sequence ID" value="MBB3940061.1"/>
    <property type="molecule type" value="Genomic_DNA"/>
</dbReference>
<dbReference type="InterPro" id="IPR002898">
    <property type="entry name" value="MotA_ExbB_proton_chnl"/>
</dbReference>
<feature type="transmembrane region" description="Helical" evidence="10">
    <location>
        <begin position="31"/>
        <end position="56"/>
    </location>
</feature>
<dbReference type="RefSeq" id="WP_058736074.1">
    <property type="nucleotide sequence ID" value="NZ_JACIDY010000003.1"/>
</dbReference>
<keyword evidence="13" id="KW-1185">Reference proteome</keyword>
<dbReference type="GO" id="GO:0043213">
    <property type="term" value="P:bacteriocin transport"/>
    <property type="evidence" value="ECO:0007669"/>
    <property type="project" value="InterPro"/>
</dbReference>
<evidence type="ECO:0000313" key="12">
    <source>
        <dbReference type="EMBL" id="MBB3940061.1"/>
    </source>
</evidence>
<evidence type="ECO:0000256" key="7">
    <source>
        <dbReference type="ARBA" id="ARBA00023136"/>
    </source>
</evidence>
<keyword evidence="8" id="KW-0131">Cell cycle</keyword>
<name>A0A7W6C5V0_9SPHN</name>
<evidence type="ECO:0000313" key="13">
    <source>
        <dbReference type="Proteomes" id="UP000561459"/>
    </source>
</evidence>
<evidence type="ECO:0000256" key="10">
    <source>
        <dbReference type="SAM" id="Phobius"/>
    </source>
</evidence>
<keyword evidence="9" id="KW-0653">Protein transport</keyword>
<dbReference type="AlphaFoldDB" id="A0A7W6C5V0"/>
<feature type="transmembrane region" description="Helical" evidence="10">
    <location>
        <begin position="183"/>
        <end position="205"/>
    </location>
</feature>
<evidence type="ECO:0000256" key="5">
    <source>
        <dbReference type="ARBA" id="ARBA00022692"/>
    </source>
</evidence>
<dbReference type="GO" id="GO:0005886">
    <property type="term" value="C:plasma membrane"/>
    <property type="evidence" value="ECO:0007669"/>
    <property type="project" value="UniProtKB-SubCell"/>
</dbReference>
<evidence type="ECO:0000256" key="3">
    <source>
        <dbReference type="ARBA" id="ARBA00022519"/>
    </source>
</evidence>
<protein>
    <submittedName>
        <fullName evidence="12">Biopolymer transport protein TolQ</fullName>
    </submittedName>
</protein>
<dbReference type="NCBIfam" id="TIGR02796">
    <property type="entry name" value="tolQ"/>
    <property type="match status" value="1"/>
</dbReference>
<gene>
    <name evidence="12" type="ORF">GGR39_001711</name>
</gene>
<dbReference type="Proteomes" id="UP000561459">
    <property type="component" value="Unassembled WGS sequence"/>
</dbReference>
<comment type="similarity">
    <text evidence="9">Belongs to the exbB/tolQ family.</text>
</comment>
<evidence type="ECO:0000259" key="11">
    <source>
        <dbReference type="Pfam" id="PF01618"/>
    </source>
</evidence>
<dbReference type="GO" id="GO:0051301">
    <property type="term" value="P:cell division"/>
    <property type="evidence" value="ECO:0007669"/>
    <property type="project" value="UniProtKB-KW"/>
</dbReference>
<keyword evidence="9" id="KW-0813">Transport</keyword>
<keyword evidence="4" id="KW-0132">Cell division</keyword>
<feature type="domain" description="MotA/TolQ/ExbB proton channel" evidence="11">
    <location>
        <begin position="107"/>
        <end position="220"/>
    </location>
</feature>
<evidence type="ECO:0000256" key="2">
    <source>
        <dbReference type="ARBA" id="ARBA00022475"/>
    </source>
</evidence>
<keyword evidence="3" id="KW-0997">Cell inner membrane</keyword>
<dbReference type="PANTHER" id="PTHR30625:SF3">
    <property type="entry name" value="TOL-PAL SYSTEM PROTEIN TOLQ"/>
    <property type="match status" value="1"/>
</dbReference>
<keyword evidence="2" id="KW-1003">Cell membrane</keyword>
<comment type="caution">
    <text evidence="12">The sequence shown here is derived from an EMBL/GenBank/DDBJ whole genome shotgun (WGS) entry which is preliminary data.</text>
</comment>
<dbReference type="PANTHER" id="PTHR30625">
    <property type="entry name" value="PROTEIN TOLQ"/>
    <property type="match status" value="1"/>
</dbReference>
<dbReference type="Pfam" id="PF01618">
    <property type="entry name" value="MotA_ExbB"/>
    <property type="match status" value="1"/>
</dbReference>
<evidence type="ECO:0000256" key="6">
    <source>
        <dbReference type="ARBA" id="ARBA00022989"/>
    </source>
</evidence>
<dbReference type="GO" id="GO:0017038">
    <property type="term" value="P:protein import"/>
    <property type="evidence" value="ECO:0007669"/>
    <property type="project" value="TreeGrafter"/>
</dbReference>
<evidence type="ECO:0000256" key="8">
    <source>
        <dbReference type="ARBA" id="ARBA00023306"/>
    </source>
</evidence>
<evidence type="ECO:0000256" key="4">
    <source>
        <dbReference type="ARBA" id="ARBA00022618"/>
    </source>
</evidence>
<reference evidence="12 13" key="1">
    <citation type="submission" date="2020-08" db="EMBL/GenBank/DDBJ databases">
        <title>Genomic Encyclopedia of Type Strains, Phase IV (KMG-IV): sequencing the most valuable type-strain genomes for metagenomic binning, comparative biology and taxonomic classification.</title>
        <authorList>
            <person name="Goeker M."/>
        </authorList>
    </citation>
    <scope>NUCLEOTIDE SEQUENCE [LARGE SCALE GENOMIC DNA]</scope>
    <source>
        <strain evidence="12 13">DSM 27568</strain>
    </source>
</reference>
<sequence length="237" mass="25710">MTFDLLMAATDAAAGAPTRLNPVKLFLDADIVVQVVMVGLILASVWTWTIIVSFLLRMGSIARRCNSYEKEFWDAENFDAFQRERRRAEVPIGKVAGAGLAEYKRNAAGAGVDPEGARQRVGLAMNSAVGEEADKLSDRLNFLATVGSVAPFVGLFGTVWGIMNSFFQIGQQQNSSLAVVAPGISEALFATAIGLFAAIPAVIAYNRFSHRVNGFEARLQRFADKLHAALTLQLEQR</sequence>
<accession>A0A7W6C5V0</accession>
<evidence type="ECO:0000256" key="1">
    <source>
        <dbReference type="ARBA" id="ARBA00004651"/>
    </source>
</evidence>
<keyword evidence="7 10" id="KW-0472">Membrane</keyword>